<keyword evidence="3" id="KW-1185">Reference proteome</keyword>
<proteinExistence type="predicted"/>
<dbReference type="EMBL" id="JYDS01005854">
    <property type="protein sequence ID" value="KRY94154.1"/>
    <property type="molecule type" value="Genomic_DNA"/>
</dbReference>
<sequence>MCEKKTPALKQHRRPINEVTLAAPVTPSSSKLWKKNVRWRVEKSRRNASPPARQREHYAKY</sequence>
<organism evidence="2 3">
    <name type="scientific">Trichinella pseudospiralis</name>
    <name type="common">Parasitic roundworm</name>
    <dbReference type="NCBI Taxonomy" id="6337"/>
    <lineage>
        <taxon>Eukaryota</taxon>
        <taxon>Metazoa</taxon>
        <taxon>Ecdysozoa</taxon>
        <taxon>Nematoda</taxon>
        <taxon>Enoplea</taxon>
        <taxon>Dorylaimia</taxon>
        <taxon>Trichinellida</taxon>
        <taxon>Trichinellidae</taxon>
        <taxon>Trichinella</taxon>
    </lineage>
</organism>
<accession>A0A0V1G768</accession>
<evidence type="ECO:0000256" key="1">
    <source>
        <dbReference type="SAM" id="MobiDB-lite"/>
    </source>
</evidence>
<reference evidence="2 3" key="1">
    <citation type="submission" date="2015-01" db="EMBL/GenBank/DDBJ databases">
        <title>Evolution of Trichinella species and genotypes.</title>
        <authorList>
            <person name="Korhonen P.K."/>
            <person name="Edoardo P."/>
            <person name="Giuseppe L.R."/>
            <person name="Gasser R.B."/>
        </authorList>
    </citation>
    <scope>NUCLEOTIDE SEQUENCE [LARGE SCALE GENOMIC DNA]</scope>
    <source>
        <strain evidence="2">ISS588</strain>
    </source>
</reference>
<name>A0A0V1G768_TRIPS</name>
<protein>
    <submittedName>
        <fullName evidence="2">Uncharacterized protein</fullName>
    </submittedName>
</protein>
<evidence type="ECO:0000313" key="2">
    <source>
        <dbReference type="EMBL" id="KRY94154.1"/>
    </source>
</evidence>
<comment type="caution">
    <text evidence="2">The sequence shown here is derived from an EMBL/GenBank/DDBJ whole genome shotgun (WGS) entry which is preliminary data.</text>
</comment>
<feature type="non-terminal residue" evidence="2">
    <location>
        <position position="61"/>
    </location>
</feature>
<dbReference type="Proteomes" id="UP000054805">
    <property type="component" value="Unassembled WGS sequence"/>
</dbReference>
<gene>
    <name evidence="2" type="ORF">T4B_13277</name>
</gene>
<feature type="region of interest" description="Disordered" evidence="1">
    <location>
        <begin position="42"/>
        <end position="61"/>
    </location>
</feature>
<dbReference type="AlphaFoldDB" id="A0A0V1G768"/>
<evidence type="ECO:0000313" key="3">
    <source>
        <dbReference type="Proteomes" id="UP000054805"/>
    </source>
</evidence>